<proteinExistence type="inferred from homology"/>
<comment type="similarity">
    <text evidence="2">Belongs to the RseB family.</text>
</comment>
<dbReference type="GO" id="GO:0045152">
    <property type="term" value="F:antisigma factor binding"/>
    <property type="evidence" value="ECO:0007669"/>
    <property type="project" value="TreeGrafter"/>
</dbReference>
<dbReference type="EMBL" id="CP036282">
    <property type="protein sequence ID" value="QDL55423.1"/>
    <property type="molecule type" value="Genomic_DNA"/>
</dbReference>
<dbReference type="InterPro" id="IPR033436">
    <property type="entry name" value="MucB/RseB_C"/>
</dbReference>
<evidence type="ECO:0000256" key="2">
    <source>
        <dbReference type="ARBA" id="ARBA00008150"/>
    </source>
</evidence>
<dbReference type="Gene3D" id="3.30.200.100">
    <property type="entry name" value="MucB/RseB, C-terminal domain"/>
    <property type="match status" value="1"/>
</dbReference>
<dbReference type="CDD" id="cd16327">
    <property type="entry name" value="RseB"/>
    <property type="match status" value="1"/>
</dbReference>
<dbReference type="InterPro" id="IPR038484">
    <property type="entry name" value="MucB/RseB_C_sf"/>
</dbReference>
<feature type="domain" description="MucB/RseB N-terminal" evidence="6">
    <location>
        <begin position="36"/>
        <end position="210"/>
    </location>
</feature>
<sequence>MIGFGPTCKVILLAFSLFISVNTQAEPTVGTNTPIKTWLQKGYQASRQLAYTGTYVVRAGGQMASAKIWHVCDGEQQMERVESLTGAPRSTIRRDDQVITFYPTIKLAVLEKRDSLGLFPGLLKSKDTDIDSFYELKSYPNERVAGLQADVVGLTPKDALRFGYRVWSEKRTGLIVQLQTVTTEGQVIEQSAFSELSLNAPVSMHNLGQLMRATEGYRVERPELHKANPDEEGWALKQTVAGFKPTGCFQWPNAASQASYSRHDGSMQWTFSDGLATVSLFVEAFDVRRHVRQGPTDLGGATHIYARRVNEWWITAVGEVPASTVKAFALALERKQ</sequence>
<evidence type="ECO:0000256" key="5">
    <source>
        <dbReference type="SAM" id="SignalP"/>
    </source>
</evidence>
<dbReference type="PIRSF" id="PIRSF005427">
    <property type="entry name" value="RseB"/>
    <property type="match status" value="1"/>
</dbReference>
<dbReference type="PANTHER" id="PTHR38782">
    <property type="match status" value="1"/>
</dbReference>
<evidence type="ECO:0000256" key="4">
    <source>
        <dbReference type="ARBA" id="ARBA00022764"/>
    </source>
</evidence>
<reference evidence="9" key="1">
    <citation type="submission" date="2019-02" db="EMBL/GenBank/DDBJ databases">
        <title>Complete genome sequence of Rhodoferax sp. Gr-4.</title>
        <authorList>
            <person name="Jin L."/>
        </authorList>
    </citation>
    <scope>NUCLEOTIDE SEQUENCE [LARGE SCALE GENOMIC DNA]</scope>
    <source>
        <strain evidence="9">Gr-4</strain>
    </source>
</reference>
<dbReference type="PANTHER" id="PTHR38782:SF1">
    <property type="entry name" value="SIGMA-E FACTOR REGULATORY PROTEIN RSEB"/>
    <property type="match status" value="1"/>
</dbReference>
<reference evidence="9" key="2">
    <citation type="journal article" date="2020" name="Int. J. Syst. Evol. Microbiol.">
        <title>Genomic insights into a novel species Rhodoferax aquaticus sp. nov., isolated from freshwater.</title>
        <authorList>
            <person name="Li T."/>
            <person name="Zhuo Y."/>
            <person name="Jin C.Z."/>
            <person name="Wu X."/>
            <person name="Ko S.R."/>
            <person name="Jin F.J."/>
            <person name="Ahn C.Y."/>
            <person name="Oh H.M."/>
            <person name="Lee H.G."/>
            <person name="Jin L."/>
        </authorList>
    </citation>
    <scope>NUCLEOTIDE SEQUENCE [LARGE SCALE GENOMIC DNA]</scope>
    <source>
        <strain evidence="9">Gr-4</strain>
    </source>
</reference>
<feature type="chain" id="PRO_5021816085" evidence="5">
    <location>
        <begin position="26"/>
        <end position="336"/>
    </location>
</feature>
<evidence type="ECO:0000313" key="8">
    <source>
        <dbReference type="EMBL" id="QDL55423.1"/>
    </source>
</evidence>
<evidence type="ECO:0000256" key="1">
    <source>
        <dbReference type="ARBA" id="ARBA00004418"/>
    </source>
</evidence>
<keyword evidence="3 5" id="KW-0732">Signal</keyword>
<organism evidence="8 9">
    <name type="scientific">Rhodoferax aquaticus</name>
    <dbReference type="NCBI Taxonomy" id="2527691"/>
    <lineage>
        <taxon>Bacteria</taxon>
        <taxon>Pseudomonadati</taxon>
        <taxon>Pseudomonadota</taxon>
        <taxon>Betaproteobacteria</taxon>
        <taxon>Burkholderiales</taxon>
        <taxon>Comamonadaceae</taxon>
        <taxon>Rhodoferax</taxon>
    </lineage>
</organism>
<comment type="subcellular location">
    <subcellularLocation>
        <location evidence="1">Periplasm</location>
    </subcellularLocation>
</comment>
<evidence type="ECO:0000313" key="9">
    <source>
        <dbReference type="Proteomes" id="UP000317365"/>
    </source>
</evidence>
<dbReference type="AlphaFoldDB" id="A0A515ES39"/>
<dbReference type="InterPro" id="IPR033434">
    <property type="entry name" value="MucB/RseB_N"/>
</dbReference>
<dbReference type="Gene3D" id="2.50.20.10">
    <property type="entry name" value="Lipoprotein localisation LolA/LolB/LppX"/>
    <property type="match status" value="1"/>
</dbReference>
<dbReference type="Pfam" id="PF03888">
    <property type="entry name" value="MucB_RseB"/>
    <property type="match status" value="1"/>
</dbReference>
<evidence type="ECO:0000259" key="7">
    <source>
        <dbReference type="Pfam" id="PF17188"/>
    </source>
</evidence>
<feature type="domain" description="MucB/RseB C-terminal" evidence="7">
    <location>
        <begin position="230"/>
        <end position="331"/>
    </location>
</feature>
<dbReference type="KEGG" id="rhg:EXZ61_15280"/>
<name>A0A515ES39_9BURK</name>
<gene>
    <name evidence="8" type="ORF">EXZ61_15280</name>
</gene>
<protein>
    <submittedName>
        <fullName evidence="8">Transcriptional regulator</fullName>
    </submittedName>
</protein>
<evidence type="ECO:0000259" key="6">
    <source>
        <dbReference type="Pfam" id="PF03888"/>
    </source>
</evidence>
<dbReference type="Pfam" id="PF17188">
    <property type="entry name" value="MucB_RseB_C"/>
    <property type="match status" value="1"/>
</dbReference>
<accession>A0A515ES39</accession>
<evidence type="ECO:0000256" key="3">
    <source>
        <dbReference type="ARBA" id="ARBA00022729"/>
    </source>
</evidence>
<dbReference type="GO" id="GO:0030288">
    <property type="term" value="C:outer membrane-bounded periplasmic space"/>
    <property type="evidence" value="ECO:0007669"/>
    <property type="project" value="TreeGrafter"/>
</dbReference>
<dbReference type="GO" id="GO:0032885">
    <property type="term" value="P:regulation of polysaccharide biosynthetic process"/>
    <property type="evidence" value="ECO:0007669"/>
    <property type="project" value="TreeGrafter"/>
</dbReference>
<keyword evidence="9" id="KW-1185">Reference proteome</keyword>
<keyword evidence="4" id="KW-0574">Periplasm</keyword>
<dbReference type="InterPro" id="IPR005588">
    <property type="entry name" value="MucB_RseB"/>
</dbReference>
<dbReference type="Proteomes" id="UP000317365">
    <property type="component" value="Chromosome"/>
</dbReference>
<feature type="signal peptide" evidence="5">
    <location>
        <begin position="1"/>
        <end position="25"/>
    </location>
</feature>